<evidence type="ECO:0000313" key="1">
    <source>
        <dbReference type="EMBL" id="GBM80132.1"/>
    </source>
</evidence>
<reference evidence="1 2" key="1">
    <citation type="journal article" date="2019" name="Sci. Rep.">
        <title>Orb-weaving spider Araneus ventricosus genome elucidates the spidroin gene catalogue.</title>
        <authorList>
            <person name="Kono N."/>
            <person name="Nakamura H."/>
            <person name="Ohtoshi R."/>
            <person name="Moran D.A.P."/>
            <person name="Shinohara A."/>
            <person name="Yoshida Y."/>
            <person name="Fujiwara M."/>
            <person name="Mori M."/>
            <person name="Tomita M."/>
            <person name="Arakawa K."/>
        </authorList>
    </citation>
    <scope>NUCLEOTIDE SEQUENCE [LARGE SCALE GENOMIC DNA]</scope>
</reference>
<protein>
    <submittedName>
        <fullName evidence="1">Uncharacterized protein</fullName>
    </submittedName>
</protein>
<evidence type="ECO:0000313" key="2">
    <source>
        <dbReference type="Proteomes" id="UP000499080"/>
    </source>
</evidence>
<keyword evidence="2" id="KW-1185">Reference proteome</keyword>
<dbReference type="Proteomes" id="UP000499080">
    <property type="component" value="Unassembled WGS sequence"/>
</dbReference>
<name>A0A4Y2IT80_ARAVE</name>
<proteinExistence type="predicted"/>
<gene>
    <name evidence="1" type="ORF">AVEN_265373_1</name>
</gene>
<sequence length="82" mass="9527">MERDHRSRPGVLVWDDIDFHGRTEMDISEGHTVFGEHYCWSFGSHNPWLKMTSMYYLVPLSRIAITDFGARLFHLGDRAAVS</sequence>
<accession>A0A4Y2IT80</accession>
<comment type="caution">
    <text evidence="1">The sequence shown here is derived from an EMBL/GenBank/DDBJ whole genome shotgun (WGS) entry which is preliminary data.</text>
</comment>
<dbReference type="AlphaFoldDB" id="A0A4Y2IT80"/>
<dbReference type="EMBL" id="BGPR01002862">
    <property type="protein sequence ID" value="GBM80132.1"/>
    <property type="molecule type" value="Genomic_DNA"/>
</dbReference>
<organism evidence="1 2">
    <name type="scientific">Araneus ventricosus</name>
    <name type="common">Orbweaver spider</name>
    <name type="synonym">Epeira ventricosa</name>
    <dbReference type="NCBI Taxonomy" id="182803"/>
    <lineage>
        <taxon>Eukaryota</taxon>
        <taxon>Metazoa</taxon>
        <taxon>Ecdysozoa</taxon>
        <taxon>Arthropoda</taxon>
        <taxon>Chelicerata</taxon>
        <taxon>Arachnida</taxon>
        <taxon>Araneae</taxon>
        <taxon>Araneomorphae</taxon>
        <taxon>Entelegynae</taxon>
        <taxon>Araneoidea</taxon>
        <taxon>Araneidae</taxon>
        <taxon>Araneus</taxon>
    </lineage>
</organism>